<dbReference type="EMBL" id="CP123443">
    <property type="protein sequence ID" value="WGK68134.1"/>
    <property type="molecule type" value="Genomic_DNA"/>
</dbReference>
<protein>
    <recommendedName>
        <fullName evidence="3">Flagellar protein FlgN</fullName>
    </recommendedName>
</protein>
<organism evidence="1 2">
    <name type="scientific">Candidatus Haliotispira prima</name>
    <dbReference type="NCBI Taxonomy" id="3034016"/>
    <lineage>
        <taxon>Bacteria</taxon>
        <taxon>Pseudomonadati</taxon>
        <taxon>Spirochaetota</taxon>
        <taxon>Spirochaetia</taxon>
        <taxon>Spirochaetales</taxon>
        <taxon>Spirochaetaceae</taxon>
        <taxon>Candidatus Haliotispira</taxon>
    </lineage>
</organism>
<accession>A0ABY8MDT0</accession>
<name>A0ABY8MDT0_9SPIO</name>
<proteinExistence type="predicted"/>
<evidence type="ECO:0000313" key="1">
    <source>
        <dbReference type="EMBL" id="WGK68134.1"/>
    </source>
</evidence>
<reference evidence="1 2" key="1">
    <citation type="submission" date="2023-04" db="EMBL/GenBank/DDBJ databases">
        <title>Spirochaete genome identified in red abalone sample constitutes a novel genus.</title>
        <authorList>
            <person name="Sharma S.P."/>
            <person name="Purcell C.M."/>
            <person name="Hyde J.R."/>
            <person name="Severin A.J."/>
        </authorList>
    </citation>
    <scope>NUCLEOTIDE SEQUENCE [LARGE SCALE GENOMIC DNA]</scope>
    <source>
        <strain evidence="1 2">SP-2023</strain>
    </source>
</reference>
<keyword evidence="2" id="KW-1185">Reference proteome</keyword>
<dbReference type="RefSeq" id="WP_326926300.1">
    <property type="nucleotide sequence ID" value="NZ_CP123443.1"/>
</dbReference>
<gene>
    <name evidence="1" type="ORF">P0082_06515</name>
</gene>
<sequence>MLSVVECCEQLCEYFAKLFELSEDQAGLYREARKAIKDKAWSPLNRNLERMELLAREQGRISKQILELRIGLQNLLQPDRESLQDPPRLWKFSELLPLLPAEQRARVRKIWQELRNNLVHRQSELQVLRYYSQEKQEMIEGFLAALKDDELDLGQVYSRGGGRYQSGAAAPARIFNGEA</sequence>
<evidence type="ECO:0008006" key="3">
    <source>
        <dbReference type="Google" id="ProtNLM"/>
    </source>
</evidence>
<evidence type="ECO:0000313" key="2">
    <source>
        <dbReference type="Proteomes" id="UP001228690"/>
    </source>
</evidence>
<dbReference type="Proteomes" id="UP001228690">
    <property type="component" value="Chromosome"/>
</dbReference>